<keyword evidence="3 7" id="KW-0133">Cell shape</keyword>
<dbReference type="Gene3D" id="2.40.440.10">
    <property type="entry name" value="L,D-transpeptidase catalytic domain-like"/>
    <property type="match status" value="1"/>
</dbReference>
<dbReference type="CDD" id="cd16913">
    <property type="entry name" value="YkuD_like"/>
    <property type="match status" value="1"/>
</dbReference>
<evidence type="ECO:0000256" key="7">
    <source>
        <dbReference type="PROSITE-ProRule" id="PRU01373"/>
    </source>
</evidence>
<accession>A0A7K0CYB5</accession>
<evidence type="ECO:0000256" key="6">
    <source>
        <dbReference type="ARBA" id="ARBA00023316"/>
    </source>
</evidence>
<dbReference type="PANTHER" id="PTHR30582:SF2">
    <property type="entry name" value="L,D-TRANSPEPTIDASE YCIB-RELATED"/>
    <property type="match status" value="1"/>
</dbReference>
<keyword evidence="6 7" id="KW-0961">Cell wall biogenesis/degradation</keyword>
<keyword evidence="11" id="KW-1185">Reference proteome</keyword>
<keyword evidence="2 10" id="KW-0808">Transferase</keyword>
<dbReference type="GO" id="GO:0005576">
    <property type="term" value="C:extracellular region"/>
    <property type="evidence" value="ECO:0007669"/>
    <property type="project" value="TreeGrafter"/>
</dbReference>
<evidence type="ECO:0000256" key="8">
    <source>
        <dbReference type="SAM" id="MobiDB-lite"/>
    </source>
</evidence>
<dbReference type="GO" id="GO:0016746">
    <property type="term" value="F:acyltransferase activity"/>
    <property type="evidence" value="ECO:0007669"/>
    <property type="project" value="UniProtKB-KW"/>
</dbReference>
<dbReference type="InterPro" id="IPR005490">
    <property type="entry name" value="LD_TPept_cat_dom"/>
</dbReference>
<dbReference type="EC" id="2.3.2.-" evidence="10"/>
<dbReference type="Pfam" id="PF17964">
    <property type="entry name" value="Big_10"/>
    <property type="match status" value="1"/>
</dbReference>
<keyword evidence="4 7" id="KW-0573">Peptidoglycan synthesis</keyword>
<dbReference type="GO" id="GO:0008360">
    <property type="term" value="P:regulation of cell shape"/>
    <property type="evidence" value="ECO:0007669"/>
    <property type="project" value="UniProtKB-UniRule"/>
</dbReference>
<comment type="pathway">
    <text evidence="1 7">Cell wall biogenesis; peptidoglycan biosynthesis.</text>
</comment>
<dbReference type="PANTHER" id="PTHR30582">
    <property type="entry name" value="L,D-TRANSPEPTIDASE"/>
    <property type="match status" value="1"/>
</dbReference>
<feature type="domain" description="L,D-TPase catalytic" evidence="9">
    <location>
        <begin position="269"/>
        <end position="404"/>
    </location>
</feature>
<organism evidence="10 11">
    <name type="scientific">Nocardia macrotermitis</name>
    <dbReference type="NCBI Taxonomy" id="2585198"/>
    <lineage>
        <taxon>Bacteria</taxon>
        <taxon>Bacillati</taxon>
        <taxon>Actinomycetota</taxon>
        <taxon>Actinomycetes</taxon>
        <taxon>Mycobacteriales</taxon>
        <taxon>Nocardiaceae</taxon>
        <taxon>Nocardia</taxon>
    </lineage>
</organism>
<evidence type="ECO:0000313" key="10">
    <source>
        <dbReference type="EMBL" id="MQY18475.1"/>
    </source>
</evidence>
<reference evidence="10 11" key="1">
    <citation type="submission" date="2019-10" db="EMBL/GenBank/DDBJ databases">
        <title>Nocardia macrotermitis sp. nov. and Nocardia aurantia sp. nov., isolated from the gut of fungus growing-termite Macrotermes natalensis.</title>
        <authorList>
            <person name="Benndorf R."/>
            <person name="Schwitalla J."/>
            <person name="Martin K."/>
            <person name="De Beer W."/>
            <person name="Kaster A.-K."/>
            <person name="Vollmers J."/>
            <person name="Poulsen M."/>
            <person name="Beemelmanns C."/>
        </authorList>
    </citation>
    <scope>NUCLEOTIDE SEQUENCE [LARGE SCALE GENOMIC DNA]</scope>
    <source>
        <strain evidence="10 11">RB20</strain>
    </source>
</reference>
<name>A0A7K0CYB5_9NOCA</name>
<dbReference type="InterPro" id="IPR050979">
    <property type="entry name" value="LD-transpeptidase"/>
</dbReference>
<dbReference type="GO" id="GO:0018104">
    <property type="term" value="P:peptidoglycan-protein cross-linking"/>
    <property type="evidence" value="ECO:0007669"/>
    <property type="project" value="TreeGrafter"/>
</dbReference>
<evidence type="ECO:0000259" key="9">
    <source>
        <dbReference type="PROSITE" id="PS52029"/>
    </source>
</evidence>
<dbReference type="Pfam" id="PF03734">
    <property type="entry name" value="YkuD"/>
    <property type="match status" value="1"/>
</dbReference>
<dbReference type="InterPro" id="IPR041280">
    <property type="entry name" value="Big_10"/>
</dbReference>
<dbReference type="GO" id="GO:0071555">
    <property type="term" value="P:cell wall organization"/>
    <property type="evidence" value="ECO:0007669"/>
    <property type="project" value="UniProtKB-UniRule"/>
</dbReference>
<evidence type="ECO:0000313" key="11">
    <source>
        <dbReference type="Proteomes" id="UP000438448"/>
    </source>
</evidence>
<feature type="compositionally biased region" description="Basic and acidic residues" evidence="8">
    <location>
        <begin position="1"/>
        <end position="12"/>
    </location>
</feature>
<evidence type="ECO:0000256" key="5">
    <source>
        <dbReference type="ARBA" id="ARBA00023315"/>
    </source>
</evidence>
<feature type="active site" description="Proton donor/acceptor" evidence="7">
    <location>
        <position position="362"/>
    </location>
</feature>
<feature type="region of interest" description="Disordered" evidence="8">
    <location>
        <begin position="1"/>
        <end position="28"/>
    </location>
</feature>
<dbReference type="Gene3D" id="2.60.40.3710">
    <property type="match status" value="1"/>
</dbReference>
<evidence type="ECO:0000256" key="1">
    <source>
        <dbReference type="ARBA" id="ARBA00004752"/>
    </source>
</evidence>
<dbReference type="CDD" id="cd13432">
    <property type="entry name" value="LDT_IgD_like_2"/>
    <property type="match status" value="1"/>
</dbReference>
<evidence type="ECO:0000256" key="2">
    <source>
        <dbReference type="ARBA" id="ARBA00022679"/>
    </source>
</evidence>
<dbReference type="InterPro" id="IPR038063">
    <property type="entry name" value="Transpep_catalytic_dom"/>
</dbReference>
<dbReference type="PROSITE" id="PS52029">
    <property type="entry name" value="LD_TPASE"/>
    <property type="match status" value="1"/>
</dbReference>
<sequence>MSGRPVRRDGRTGVRHQGGARSTPIRFGMGRSGKGGVALCLAFTAALLAASCSSTSSSSSQAGPAAKAPAAKISVTPGGGDAVDPLGKIEVSASQGQLTTVTMTNENGKQIEGIYTPDKTAWKPSEPLGYNHTYSVAAQGVTLTGPIPEAKTSFTTLTPSNQTKAYLTNTGGQEVDGGTYGVGTVIVAHFDEAIPDKAAAEKKLSVTTNPPVQGSWYWLDDRNAHWRPQKYWAPGTKVTVAANIFGAQLGGGLYGQENSKASFTIGPSHVSIADDNTHQVQVFENGKLIRTMPTSMGMGGTQVVDGRTIYFWTMPGTYTVMGRGNPVIMDSSTFGLPVNSRLGYKEAINWATQISADGIYLHQLDSTVSAQGVRNTSHGCLNLNQSNAQWFYNWSMMGDVVEVHNTGGPALQVWDNGDWTLPWDQWLQGSALNK</sequence>
<dbReference type="GO" id="GO:0071972">
    <property type="term" value="F:peptidoglycan L,D-transpeptidase activity"/>
    <property type="evidence" value="ECO:0007669"/>
    <property type="project" value="TreeGrafter"/>
</dbReference>
<dbReference type="EMBL" id="WEGK01000003">
    <property type="protein sequence ID" value="MQY18475.1"/>
    <property type="molecule type" value="Genomic_DNA"/>
</dbReference>
<dbReference type="UniPathway" id="UPA00219"/>
<comment type="caution">
    <text evidence="10">The sequence shown here is derived from an EMBL/GenBank/DDBJ whole genome shotgun (WGS) entry which is preliminary data.</text>
</comment>
<dbReference type="Proteomes" id="UP000438448">
    <property type="component" value="Unassembled WGS sequence"/>
</dbReference>
<feature type="active site" description="Nucleophile" evidence="7">
    <location>
        <position position="380"/>
    </location>
</feature>
<keyword evidence="5 10" id="KW-0012">Acyltransferase</keyword>
<proteinExistence type="predicted"/>
<dbReference type="Gene3D" id="2.60.40.3780">
    <property type="match status" value="1"/>
</dbReference>
<dbReference type="AlphaFoldDB" id="A0A7K0CYB5"/>
<evidence type="ECO:0000256" key="3">
    <source>
        <dbReference type="ARBA" id="ARBA00022960"/>
    </source>
</evidence>
<evidence type="ECO:0000256" key="4">
    <source>
        <dbReference type="ARBA" id="ARBA00022984"/>
    </source>
</evidence>
<protein>
    <submittedName>
        <fullName evidence="10">L,D-transpeptidase 2</fullName>
        <ecNumber evidence="10">2.3.2.-</ecNumber>
    </submittedName>
</protein>
<dbReference type="SUPFAM" id="SSF141523">
    <property type="entry name" value="L,D-transpeptidase catalytic domain-like"/>
    <property type="match status" value="1"/>
</dbReference>
<gene>
    <name evidence="10" type="primary">ldtB_1</name>
    <name evidence="10" type="ORF">NRB20_15540</name>
</gene>